<feature type="compositionally biased region" description="Polar residues" evidence="1">
    <location>
        <begin position="30"/>
        <end position="50"/>
    </location>
</feature>
<evidence type="ECO:0000256" key="2">
    <source>
        <dbReference type="SAM" id="Phobius"/>
    </source>
</evidence>
<dbReference type="GeneID" id="90542043"/>
<proteinExistence type="predicted"/>
<dbReference type="EMBL" id="CP142732">
    <property type="protein sequence ID" value="WUR04222.1"/>
    <property type="molecule type" value="Genomic_DNA"/>
</dbReference>
<accession>A0AAX4JE29</accession>
<organism evidence="3 4">
    <name type="scientific">Vairimorpha necatrix</name>
    <dbReference type="NCBI Taxonomy" id="6039"/>
    <lineage>
        <taxon>Eukaryota</taxon>
        <taxon>Fungi</taxon>
        <taxon>Fungi incertae sedis</taxon>
        <taxon>Microsporidia</taxon>
        <taxon>Nosematidae</taxon>
        <taxon>Vairimorpha</taxon>
    </lineage>
</organism>
<dbReference type="RefSeq" id="XP_065330367.1">
    <property type="nucleotide sequence ID" value="XM_065474295.1"/>
</dbReference>
<evidence type="ECO:0000256" key="1">
    <source>
        <dbReference type="SAM" id="MobiDB-lite"/>
    </source>
</evidence>
<sequence>MTENENERRTENIEKVFYTTGDRIFGVKTTRLQNGSEKIGTSTSDSSEGTQEGERPTKPSIKEKISPSEAKQIEEQNTTKKTRSILWVFLKGFLVVFLISLEIGLIYILCLLVNDLYVLLYSTPFI</sequence>
<keyword evidence="2" id="KW-0812">Transmembrane</keyword>
<reference evidence="3" key="1">
    <citation type="journal article" date="2024" name="BMC Genomics">
        <title>Functional annotation of a divergent genome using sequence and structure-based similarity.</title>
        <authorList>
            <person name="Svedberg D."/>
            <person name="Winiger R.R."/>
            <person name="Berg A."/>
            <person name="Sharma H."/>
            <person name="Tellgren-Roth C."/>
            <person name="Debrunner-Vossbrinck B.A."/>
            <person name="Vossbrinck C.R."/>
            <person name="Barandun J."/>
        </authorList>
    </citation>
    <scope>NUCLEOTIDE SEQUENCE</scope>
    <source>
        <strain evidence="3">Illinois isolate</strain>
    </source>
</reference>
<feature type="transmembrane region" description="Helical" evidence="2">
    <location>
        <begin position="85"/>
        <end position="114"/>
    </location>
</feature>
<dbReference type="Proteomes" id="UP001334084">
    <property type="component" value="Chromosome 7"/>
</dbReference>
<feature type="region of interest" description="Disordered" evidence="1">
    <location>
        <begin position="28"/>
        <end position="79"/>
    </location>
</feature>
<name>A0AAX4JE29_9MICR</name>
<keyword evidence="4" id="KW-1185">Reference proteome</keyword>
<gene>
    <name evidence="3" type="ORF">VNE69_07287</name>
</gene>
<evidence type="ECO:0000313" key="4">
    <source>
        <dbReference type="Proteomes" id="UP001334084"/>
    </source>
</evidence>
<dbReference type="AlphaFoldDB" id="A0AAX4JE29"/>
<keyword evidence="2" id="KW-1133">Transmembrane helix</keyword>
<dbReference type="KEGG" id="vnx:VNE69_07287"/>
<feature type="compositionally biased region" description="Basic and acidic residues" evidence="1">
    <location>
        <begin position="52"/>
        <end position="78"/>
    </location>
</feature>
<keyword evidence="2" id="KW-0472">Membrane</keyword>
<protein>
    <submittedName>
        <fullName evidence="3">Membrane protein</fullName>
    </submittedName>
</protein>
<evidence type="ECO:0000313" key="3">
    <source>
        <dbReference type="EMBL" id="WUR04222.1"/>
    </source>
</evidence>